<dbReference type="PANTHER" id="PTHR33463">
    <property type="entry name" value="NB-ARC DOMAIN-CONTAINING PROTEIN-RELATED"/>
    <property type="match status" value="1"/>
</dbReference>
<reference evidence="6" key="1">
    <citation type="submission" date="2019-09" db="EMBL/GenBank/DDBJ databases">
        <authorList>
            <person name="Zhang L."/>
        </authorList>
    </citation>
    <scope>NUCLEOTIDE SEQUENCE</scope>
</reference>
<keyword evidence="3" id="KW-0175">Coiled coil</keyword>
<dbReference type="AlphaFoldDB" id="A0A5K0UV53"/>
<feature type="domain" description="Disease resistance protein At4g27190-like leucine-rich repeats" evidence="5">
    <location>
        <begin position="792"/>
        <end position="891"/>
    </location>
</feature>
<protein>
    <submittedName>
        <fullName evidence="6">Uncharacterized protein</fullName>
    </submittedName>
</protein>
<keyword evidence="2" id="KW-0067">ATP-binding</keyword>
<dbReference type="SUPFAM" id="SSF52540">
    <property type="entry name" value="P-loop containing nucleoside triphosphate hydrolases"/>
    <property type="match status" value="1"/>
</dbReference>
<keyword evidence="2" id="KW-0547">Nucleotide-binding</keyword>
<feature type="domain" description="NB-ARC" evidence="4">
    <location>
        <begin position="171"/>
        <end position="324"/>
    </location>
</feature>
<evidence type="ECO:0000259" key="5">
    <source>
        <dbReference type="Pfam" id="PF23247"/>
    </source>
</evidence>
<evidence type="ECO:0000256" key="3">
    <source>
        <dbReference type="SAM" id="Coils"/>
    </source>
</evidence>
<feature type="coiled-coil region" evidence="3">
    <location>
        <begin position="33"/>
        <end position="63"/>
    </location>
</feature>
<dbReference type="Gene3D" id="3.80.10.10">
    <property type="entry name" value="Ribonuclease Inhibitor"/>
    <property type="match status" value="2"/>
</dbReference>
<dbReference type="Gene3D" id="3.40.50.300">
    <property type="entry name" value="P-loop containing nucleotide triphosphate hydrolases"/>
    <property type="match status" value="1"/>
</dbReference>
<dbReference type="OrthoDB" id="664960at2759"/>
<dbReference type="InterPro" id="IPR001611">
    <property type="entry name" value="Leu-rich_rpt"/>
</dbReference>
<dbReference type="PRINTS" id="PR00364">
    <property type="entry name" value="DISEASERSIST"/>
</dbReference>
<accession>A0A5K0UV53</accession>
<dbReference type="SUPFAM" id="SSF52058">
    <property type="entry name" value="L domain-like"/>
    <property type="match status" value="1"/>
</dbReference>
<comment type="similarity">
    <text evidence="1">Belongs to the disease resistance NB-LRR family.</text>
</comment>
<dbReference type="Pfam" id="PF00931">
    <property type="entry name" value="NB-ARC"/>
    <property type="match status" value="1"/>
</dbReference>
<dbReference type="PANTHER" id="PTHR33463:SF183">
    <property type="entry name" value="NB-ARC DOMAIN DISEASE RESISTANCE PROTEIN"/>
    <property type="match status" value="1"/>
</dbReference>
<evidence type="ECO:0000259" key="4">
    <source>
        <dbReference type="Pfam" id="PF00931"/>
    </source>
</evidence>
<dbReference type="Gramene" id="NC1G0090520.1">
    <property type="protein sequence ID" value="NC1G0090520.1:cds"/>
    <property type="gene ID" value="NC1G0090520"/>
</dbReference>
<dbReference type="Pfam" id="PF23247">
    <property type="entry name" value="LRR_RPS2"/>
    <property type="match status" value="1"/>
</dbReference>
<dbReference type="InterPro" id="IPR050905">
    <property type="entry name" value="Plant_NBS-LRR"/>
</dbReference>
<dbReference type="InterPro" id="IPR057135">
    <property type="entry name" value="At4g27190-like_LRR"/>
</dbReference>
<name>A0A5K0UV53_9MAGN</name>
<dbReference type="OMA" id="CHEMEAI"/>
<gene>
    <name evidence="6" type="ORF">NYM_LOCUS473</name>
</gene>
<dbReference type="EMBL" id="LR721774">
    <property type="protein sequence ID" value="VVV32471.1"/>
    <property type="molecule type" value="Genomic_DNA"/>
</dbReference>
<dbReference type="InterPro" id="IPR042197">
    <property type="entry name" value="Apaf_helical"/>
</dbReference>
<dbReference type="GO" id="GO:0005524">
    <property type="term" value="F:ATP binding"/>
    <property type="evidence" value="ECO:0007669"/>
    <property type="project" value="UniProtKB-KW"/>
</dbReference>
<proteinExistence type="inferred from homology"/>
<evidence type="ECO:0000256" key="1">
    <source>
        <dbReference type="ARBA" id="ARBA00008894"/>
    </source>
</evidence>
<dbReference type="InterPro" id="IPR002182">
    <property type="entry name" value="NB-ARC"/>
</dbReference>
<dbReference type="InterPro" id="IPR032675">
    <property type="entry name" value="LRR_dom_sf"/>
</dbReference>
<dbReference type="GO" id="GO:0043531">
    <property type="term" value="F:ADP binding"/>
    <property type="evidence" value="ECO:0007669"/>
    <property type="project" value="InterPro"/>
</dbReference>
<dbReference type="Gene3D" id="1.10.8.430">
    <property type="entry name" value="Helical domain of apoptotic protease-activating factors"/>
    <property type="match status" value="1"/>
</dbReference>
<evidence type="ECO:0000313" key="6">
    <source>
        <dbReference type="EMBL" id="VVV32471.1"/>
    </source>
</evidence>
<dbReference type="InterPro" id="IPR027417">
    <property type="entry name" value="P-loop_NTPase"/>
</dbReference>
<dbReference type="Pfam" id="PF13855">
    <property type="entry name" value="LRR_8"/>
    <property type="match status" value="1"/>
</dbReference>
<organism evidence="6">
    <name type="scientific">Nymphaea colorata</name>
    <name type="common">pocket water lily</name>
    <dbReference type="NCBI Taxonomy" id="210225"/>
    <lineage>
        <taxon>Eukaryota</taxon>
        <taxon>Viridiplantae</taxon>
        <taxon>Streptophyta</taxon>
        <taxon>Embryophyta</taxon>
        <taxon>Tracheophyta</taxon>
        <taxon>Spermatophyta</taxon>
        <taxon>Magnoliopsida</taxon>
        <taxon>Nymphaeales</taxon>
        <taxon>Nymphaeaceae</taxon>
        <taxon>Nymphaea</taxon>
    </lineage>
</organism>
<sequence length="936" mass="106147">MACIPIPSDSIFRCFIALLKWTYVHAWRHARYLKNHERNYATLRRENDELRKMEVLVNNLVRDEDLKGRDIRREAVEWQKKTLNLKAEAEYVLREFQDVQRTCTCCSSFPNYWYCYRRGKAALRKHGEVAAHIKNAPLEAEQVSRLPAIDWAAGLNPEALDGQETAPRIVKEILDSIEDTMISRIGVHGMGGVGKTTIVKHVHNKAKGFDFVMYMVVGKDPDYKHLQKKIARYLYLSLPEGADQSEGEKLILARLKGRKYLLILDDVWQGFDVHVLGVPDPVSGSKIVVVSRSLHVCHAVETGKNIKVEVMSSKDAMSLFLHKTGDVIKQPTIEKVAMEVLKECGGLPIAIATIGAALRNNDEVGVWEDTLRALKQSTGETQGMQRNVFEILKLSYNFLDETIQRCFLYLSMFPEDEIIFTYFLSVNWHLEGYIGGKMSIKEIVNKGRTIISRLKDVSLLESAGYAQNVNMHDLIRDLALYISSSGDEPMCLIRTSRGVRKAPTEEEWKKAKRISLMRTSIEQLPNRPDSPQLKTLLFEGCEGLTSIPCSFFDSMPALEILNLNGSMIKRLPDSLTNLKSLRALYFYGCKMLEDISAVVNLPELQVLDLYLTGVKELPDGFVDLKKLRILRMGFTFKLCKIPPNLFSNMPLLEVLNMYRSYGLWDTGLEGSASADLSQGRLNLEDLANIENLSSVELTINESGESIQRLMDSKLIGRLEGLALQCCLNFEGIDSSKAEEAERLKAFMVQSCPELKKIIRGTDPNKVIFPDLRLLQLEELPMLEHVSVETEAHISFLKLEKLTIKGCRVLKTIFTYELLKQLQNLVHFEVSNCPEMENVIEGQVGDEDEVFPKLTSFSIYNLQKLTTIYNGDLKLKALASIEVSKCPLLKKLPLDAQNCGKIKSVQGEKEWWEGLEWKEESTKAALQKYFILKPTNA</sequence>
<evidence type="ECO:0000256" key="2">
    <source>
        <dbReference type="ARBA" id="ARBA00022840"/>
    </source>
</evidence>